<keyword evidence="3" id="KW-1185">Reference proteome</keyword>
<evidence type="ECO:0000313" key="3">
    <source>
        <dbReference type="Proteomes" id="UP001066276"/>
    </source>
</evidence>
<feature type="compositionally biased region" description="Basic and acidic residues" evidence="1">
    <location>
        <begin position="59"/>
        <end position="74"/>
    </location>
</feature>
<feature type="region of interest" description="Disordered" evidence="1">
    <location>
        <begin position="20"/>
        <end position="74"/>
    </location>
</feature>
<comment type="caution">
    <text evidence="2">The sequence shown here is derived from an EMBL/GenBank/DDBJ whole genome shotgun (WGS) entry which is preliminary data.</text>
</comment>
<proteinExistence type="predicted"/>
<gene>
    <name evidence="2" type="ORF">NDU88_008197</name>
</gene>
<reference evidence="2" key="1">
    <citation type="journal article" date="2022" name="bioRxiv">
        <title>Sequencing and chromosome-scale assembly of the giantPleurodeles waltlgenome.</title>
        <authorList>
            <person name="Brown T."/>
            <person name="Elewa A."/>
            <person name="Iarovenko S."/>
            <person name="Subramanian E."/>
            <person name="Araus A.J."/>
            <person name="Petzold A."/>
            <person name="Susuki M."/>
            <person name="Suzuki K.-i.T."/>
            <person name="Hayashi T."/>
            <person name="Toyoda A."/>
            <person name="Oliveira C."/>
            <person name="Osipova E."/>
            <person name="Leigh N.D."/>
            <person name="Simon A."/>
            <person name="Yun M.H."/>
        </authorList>
    </citation>
    <scope>NUCLEOTIDE SEQUENCE</scope>
    <source>
        <strain evidence="2">20211129_DDA</strain>
        <tissue evidence="2">Liver</tissue>
    </source>
</reference>
<dbReference type="Proteomes" id="UP001066276">
    <property type="component" value="Chromosome 8"/>
</dbReference>
<evidence type="ECO:0000313" key="2">
    <source>
        <dbReference type="EMBL" id="KAJ1120014.1"/>
    </source>
</evidence>
<accession>A0AAV7NX26</accession>
<sequence length="91" mass="9600">MSAEARAIYRARAAVLIPVPGAHERTAGNSGQPNSAGEKVPRRPRACPLDSGVKLEFGPGREEAAPPRAAEEVERSELALPVAVMSDGWLV</sequence>
<organism evidence="2 3">
    <name type="scientific">Pleurodeles waltl</name>
    <name type="common">Iberian ribbed newt</name>
    <dbReference type="NCBI Taxonomy" id="8319"/>
    <lineage>
        <taxon>Eukaryota</taxon>
        <taxon>Metazoa</taxon>
        <taxon>Chordata</taxon>
        <taxon>Craniata</taxon>
        <taxon>Vertebrata</taxon>
        <taxon>Euteleostomi</taxon>
        <taxon>Amphibia</taxon>
        <taxon>Batrachia</taxon>
        <taxon>Caudata</taxon>
        <taxon>Salamandroidea</taxon>
        <taxon>Salamandridae</taxon>
        <taxon>Pleurodelinae</taxon>
        <taxon>Pleurodeles</taxon>
    </lineage>
</organism>
<name>A0AAV7NX26_PLEWA</name>
<dbReference type="EMBL" id="JANPWB010000012">
    <property type="protein sequence ID" value="KAJ1120014.1"/>
    <property type="molecule type" value="Genomic_DNA"/>
</dbReference>
<protein>
    <submittedName>
        <fullName evidence="2">Uncharacterized protein</fullName>
    </submittedName>
</protein>
<evidence type="ECO:0000256" key="1">
    <source>
        <dbReference type="SAM" id="MobiDB-lite"/>
    </source>
</evidence>
<dbReference type="AlphaFoldDB" id="A0AAV7NX26"/>